<accession>A0A816R5P4</accession>
<feature type="region of interest" description="Disordered" evidence="1">
    <location>
        <begin position="396"/>
        <end position="416"/>
    </location>
</feature>
<gene>
    <name evidence="3" type="ORF">UXM345_LOCUS26076</name>
    <name evidence="2" type="ORF">XDN619_LOCUS11809</name>
</gene>
<dbReference type="EMBL" id="CAJNRG010004562">
    <property type="protein sequence ID" value="CAF2066985.1"/>
    <property type="molecule type" value="Genomic_DNA"/>
</dbReference>
<evidence type="ECO:0000313" key="4">
    <source>
        <dbReference type="Proteomes" id="UP000663887"/>
    </source>
</evidence>
<organism evidence="2 4">
    <name type="scientific">Rotaria magnacalcarata</name>
    <dbReference type="NCBI Taxonomy" id="392030"/>
    <lineage>
        <taxon>Eukaryota</taxon>
        <taxon>Metazoa</taxon>
        <taxon>Spiralia</taxon>
        <taxon>Gnathifera</taxon>
        <taxon>Rotifera</taxon>
        <taxon>Eurotatoria</taxon>
        <taxon>Bdelloidea</taxon>
        <taxon>Philodinida</taxon>
        <taxon>Philodinidae</taxon>
        <taxon>Rotaria</taxon>
    </lineage>
</organism>
<evidence type="ECO:0000313" key="3">
    <source>
        <dbReference type="EMBL" id="CAF4167547.1"/>
    </source>
</evidence>
<proteinExistence type="predicted"/>
<sequence>MDTFLSLPTARCHAPNPELIPAIQLKNHIKARAATTDEQTSSILHNALRTYPLNAAGQLPKTDALALIIRRQRTAPLLDPDGRLPEKLRKTDRGEDFILLESTKLIIFTTKSNLSILKQYKHWFANGKFKVCPDDFYQLFTLHAMMTNTVIPLVYRILIGKSANDYKLFFEKVLEQDSFQPDSIMTDFETGTIKSIKEMLPNVLHKVGDVTTAFDSVTEQFDDDADDLLDYFEKTWIGERKRRDNSIKPSRKTLPHARSRSGLEQRSVTFMEGTSTFLCDTPYTFSKASDTLKYPSTTSTLVRSEVASPYQFNRSKKIVDGFSDSSLHSASLGPEFRKSRRLDTTDKTPSVRFESIPPPPPSYLNEARELLSGKRRNQSPESFEKSVDRLVLSVNQKYRQQQQQQQQQQPMKLLPSNSSSLNYISQYYAKEDKPFSDDSLEIDDEQKRLHSSFNTNRTHTQIIKNLNKSLIDHNYHIDKNRLIYFEQNVRRYLRSYENQTLQRELSYDLIRCFSTSYLEDLKRESARHVHTRNQMRSYTYEDIQDIHIPSILEAYKMKATIGRENQQRIQQSLMTTAQLSPASSSGFSPLMVASFNENLDTQSTGFEADRKSYTSISQPLTTVRPDVDLFYKIMQESFVGIDASIAGQVARATQFKREKSHQNSKKTCNTDTDLDIQTFSSLWSDDDDDDEQLANHFYIDKTAQRKSNSHYRKLSRCLSTVNHSLLDRPGD</sequence>
<evidence type="ECO:0008006" key="5">
    <source>
        <dbReference type="Google" id="ProtNLM"/>
    </source>
</evidence>
<dbReference type="Proteomes" id="UP000663842">
    <property type="component" value="Unassembled WGS sequence"/>
</dbReference>
<dbReference type="AlphaFoldDB" id="A0A816R5P4"/>
<reference evidence="2" key="1">
    <citation type="submission" date="2021-02" db="EMBL/GenBank/DDBJ databases">
        <authorList>
            <person name="Nowell W R."/>
        </authorList>
    </citation>
    <scope>NUCLEOTIDE SEQUENCE</scope>
</reference>
<name>A0A816R5P4_9BILA</name>
<feature type="compositionally biased region" description="Basic and acidic residues" evidence="1">
    <location>
        <begin position="335"/>
        <end position="346"/>
    </location>
</feature>
<comment type="caution">
    <text evidence="2">The sequence shown here is derived from an EMBL/GenBank/DDBJ whole genome shotgun (WGS) entry which is preliminary data.</text>
</comment>
<dbReference type="Proteomes" id="UP000663887">
    <property type="component" value="Unassembled WGS sequence"/>
</dbReference>
<evidence type="ECO:0000313" key="2">
    <source>
        <dbReference type="EMBL" id="CAF2066985.1"/>
    </source>
</evidence>
<dbReference type="EMBL" id="CAJOBF010005210">
    <property type="protein sequence ID" value="CAF4167547.1"/>
    <property type="molecule type" value="Genomic_DNA"/>
</dbReference>
<feature type="compositionally biased region" description="Low complexity" evidence="1">
    <location>
        <begin position="400"/>
        <end position="409"/>
    </location>
</feature>
<protein>
    <recommendedName>
        <fullName evidence="5">MULE transposase domain-containing protein</fullName>
    </recommendedName>
</protein>
<feature type="region of interest" description="Disordered" evidence="1">
    <location>
        <begin position="334"/>
        <end position="365"/>
    </location>
</feature>
<evidence type="ECO:0000256" key="1">
    <source>
        <dbReference type="SAM" id="MobiDB-lite"/>
    </source>
</evidence>